<dbReference type="PROSITE" id="PS51767">
    <property type="entry name" value="PEPTIDASE_A1"/>
    <property type="match status" value="1"/>
</dbReference>
<sequence length="883" mass="95037">MTLVSRWMCVSMSMSMSMTWSMSLWESVIVGILFFVPCSSSSSSLLTPLSVTPSTNWYGYDGSWSAISLRVGTPQQWVDVMVNTVSSETWIVGPGGCPGSNSLCTTARGAILDPSESSTWIDEGFYNLGIDQRFGGSGYANYGLDHLTFGSTGVSLSSTIIGSINTTEYLLGMFGLGLVPGNFKNVTSLPAISGLVETEGKILSHSYGYTAGAKYQQKGVPNSLTLGGYDANRFQPHDVSFGLNPSQNPQASIAYISLASSGTSNNWTTPVTLATTSDRISAVIDSSTPYLWLPQAVCDRFAQTLKLSYNSSLGLYTFDGNASQRDTLLNSQLSFTIGLSDLGAATNVVNITLPYAAFDLQLSFPFPGLNTTYGAPDSTKYYFPLKVASNEAQYTVGRAFLQEAYLITDYERNTFSVHQAVHTSNPIGNTSIVAISRPTDSTFTPPPAQGKPKSKLSTGAIAGISVAAVVLAALLSLLVFCVRRRKQREEIPEDEKPVIAPKAHSILSVFHRRSKSSSPPPAPAAVSIRGPHVNEAAGNNVYAAEVGADASHERFELPAPLGPAELDSEAGTLSGTTENGSSTTNSNNTSTSERARRKLERQQAAAALESHRDEEYPVEKNDNDIPPAHTHRPLDFPASEGNTPLISPLSGSMTMSSHSSPISPRFTRDTISPTSPPPTYRKISPSNVVYAGRLPSNVQLPRLVPEVPGRRRRAPIEQPLHTEAGTGGATETTTSTLGSHFTENETRDIYHDSNQNLHSLHQPHSPVSSNSPGNSPIGTSNVSLSAATASSNHSMHPPPIPAMPSHRHFGNDGNDRIICEEDESKFLREDIIKMRADMETREMLDPFHGRKRVAGDDIVHVPQPAEQRFSFEEDRVGEGSGTR</sequence>
<dbReference type="OrthoDB" id="4074350at2759"/>
<feature type="compositionally biased region" description="Low complexity" evidence="2">
    <location>
        <begin position="765"/>
        <end position="781"/>
    </location>
</feature>
<dbReference type="GO" id="GO:0009277">
    <property type="term" value="C:fungal-type cell wall"/>
    <property type="evidence" value="ECO:0007669"/>
    <property type="project" value="TreeGrafter"/>
</dbReference>
<feature type="region of interest" description="Disordered" evidence="2">
    <location>
        <begin position="559"/>
        <end position="684"/>
    </location>
</feature>
<dbReference type="CDD" id="cd05471">
    <property type="entry name" value="pepsin_like"/>
    <property type="match status" value="1"/>
</dbReference>
<gene>
    <name evidence="5" type="ORF">BJ875DRAFT_465797</name>
</gene>
<dbReference type="Gene3D" id="2.40.70.10">
    <property type="entry name" value="Acid Proteases"/>
    <property type="match status" value="2"/>
</dbReference>
<dbReference type="GO" id="GO:0031505">
    <property type="term" value="P:fungal-type cell wall organization"/>
    <property type="evidence" value="ECO:0007669"/>
    <property type="project" value="TreeGrafter"/>
</dbReference>
<dbReference type="InterPro" id="IPR033121">
    <property type="entry name" value="PEPTIDASE_A1"/>
</dbReference>
<accession>A0A9P7YGT8</accession>
<name>A0A9P7YGT8_9HELO</name>
<evidence type="ECO:0000259" key="4">
    <source>
        <dbReference type="PROSITE" id="PS51767"/>
    </source>
</evidence>
<dbReference type="PRINTS" id="PR00792">
    <property type="entry name" value="PEPSIN"/>
</dbReference>
<protein>
    <submittedName>
        <fullName evidence="5">Aspartic peptidase domain-containing protein</fullName>
    </submittedName>
</protein>
<dbReference type="Proteomes" id="UP000824998">
    <property type="component" value="Unassembled WGS sequence"/>
</dbReference>
<dbReference type="GO" id="GO:0004190">
    <property type="term" value="F:aspartic-type endopeptidase activity"/>
    <property type="evidence" value="ECO:0007669"/>
    <property type="project" value="InterPro"/>
</dbReference>
<evidence type="ECO:0000313" key="6">
    <source>
        <dbReference type="Proteomes" id="UP000824998"/>
    </source>
</evidence>
<keyword evidence="3" id="KW-0472">Membrane</keyword>
<dbReference type="GO" id="GO:0006508">
    <property type="term" value="P:proteolysis"/>
    <property type="evidence" value="ECO:0007669"/>
    <property type="project" value="InterPro"/>
</dbReference>
<dbReference type="PANTHER" id="PTHR47965:SF101">
    <property type="entry name" value="HYPOTHETICAL ASPARTYL PROTEASE (EUROFUNG)-RELATED"/>
    <property type="match status" value="1"/>
</dbReference>
<evidence type="ECO:0000313" key="5">
    <source>
        <dbReference type="EMBL" id="KAG9232805.1"/>
    </source>
</evidence>
<organism evidence="5 6">
    <name type="scientific">Amylocarpus encephaloides</name>
    <dbReference type="NCBI Taxonomy" id="45428"/>
    <lineage>
        <taxon>Eukaryota</taxon>
        <taxon>Fungi</taxon>
        <taxon>Dikarya</taxon>
        <taxon>Ascomycota</taxon>
        <taxon>Pezizomycotina</taxon>
        <taxon>Leotiomycetes</taxon>
        <taxon>Helotiales</taxon>
        <taxon>Helotiales incertae sedis</taxon>
        <taxon>Amylocarpus</taxon>
    </lineage>
</organism>
<keyword evidence="3" id="KW-1133">Transmembrane helix</keyword>
<dbReference type="GO" id="GO:0005576">
    <property type="term" value="C:extracellular region"/>
    <property type="evidence" value="ECO:0007669"/>
    <property type="project" value="TreeGrafter"/>
</dbReference>
<evidence type="ECO:0000256" key="1">
    <source>
        <dbReference type="ARBA" id="ARBA00007447"/>
    </source>
</evidence>
<feature type="transmembrane region" description="Helical" evidence="3">
    <location>
        <begin position="460"/>
        <end position="482"/>
    </location>
</feature>
<feature type="compositionally biased region" description="Basic and acidic residues" evidence="2">
    <location>
        <begin position="609"/>
        <end position="623"/>
    </location>
</feature>
<dbReference type="InterPro" id="IPR001461">
    <property type="entry name" value="Aspartic_peptidase_A1"/>
</dbReference>
<feature type="region of interest" description="Disordered" evidence="2">
    <location>
        <begin position="707"/>
        <end position="736"/>
    </location>
</feature>
<keyword evidence="3" id="KW-0812">Transmembrane</keyword>
<feature type="region of interest" description="Disordered" evidence="2">
    <location>
        <begin position="864"/>
        <end position="883"/>
    </location>
</feature>
<reference evidence="5" key="1">
    <citation type="journal article" date="2021" name="IMA Fungus">
        <title>Genomic characterization of three marine fungi, including Emericellopsis atlantica sp. nov. with signatures of a generalist lifestyle and marine biomass degradation.</title>
        <authorList>
            <person name="Hagestad O.C."/>
            <person name="Hou L."/>
            <person name="Andersen J.H."/>
            <person name="Hansen E.H."/>
            <person name="Altermark B."/>
            <person name="Li C."/>
            <person name="Kuhnert E."/>
            <person name="Cox R.J."/>
            <person name="Crous P.W."/>
            <person name="Spatafora J.W."/>
            <person name="Lail K."/>
            <person name="Amirebrahimi M."/>
            <person name="Lipzen A."/>
            <person name="Pangilinan J."/>
            <person name="Andreopoulos W."/>
            <person name="Hayes R.D."/>
            <person name="Ng V."/>
            <person name="Grigoriev I.V."/>
            <person name="Jackson S.A."/>
            <person name="Sutton T.D.S."/>
            <person name="Dobson A.D.W."/>
            <person name="Rama T."/>
        </authorList>
    </citation>
    <scope>NUCLEOTIDE SEQUENCE</scope>
    <source>
        <strain evidence="5">TRa018bII</strain>
    </source>
</reference>
<dbReference type="SUPFAM" id="SSF50630">
    <property type="entry name" value="Acid proteases"/>
    <property type="match status" value="1"/>
</dbReference>
<evidence type="ECO:0000256" key="2">
    <source>
        <dbReference type="SAM" id="MobiDB-lite"/>
    </source>
</evidence>
<dbReference type="InterPro" id="IPR034164">
    <property type="entry name" value="Pepsin-like_dom"/>
</dbReference>
<evidence type="ECO:0000256" key="3">
    <source>
        <dbReference type="SAM" id="Phobius"/>
    </source>
</evidence>
<dbReference type="AlphaFoldDB" id="A0A9P7YGT8"/>
<comment type="similarity">
    <text evidence="1">Belongs to the peptidase A1 family.</text>
</comment>
<dbReference type="InterPro" id="IPR021109">
    <property type="entry name" value="Peptidase_aspartic_dom_sf"/>
</dbReference>
<keyword evidence="6" id="KW-1185">Reference proteome</keyword>
<feature type="compositionally biased region" description="Low complexity" evidence="2">
    <location>
        <begin position="574"/>
        <end position="592"/>
    </location>
</feature>
<dbReference type="EMBL" id="MU251529">
    <property type="protein sequence ID" value="KAG9232805.1"/>
    <property type="molecule type" value="Genomic_DNA"/>
</dbReference>
<feature type="compositionally biased region" description="Low complexity" evidence="2">
    <location>
        <begin position="721"/>
        <end position="736"/>
    </location>
</feature>
<feature type="compositionally biased region" description="Low complexity" evidence="2">
    <location>
        <begin position="647"/>
        <end position="664"/>
    </location>
</feature>
<dbReference type="Pfam" id="PF00026">
    <property type="entry name" value="Asp"/>
    <property type="match status" value="1"/>
</dbReference>
<dbReference type="PANTHER" id="PTHR47965">
    <property type="entry name" value="ASPARTYL PROTEASE-RELATED"/>
    <property type="match status" value="1"/>
</dbReference>
<feature type="domain" description="Peptidase A1" evidence="4">
    <location>
        <begin position="65"/>
        <end position="418"/>
    </location>
</feature>
<proteinExistence type="inferred from homology"/>
<comment type="caution">
    <text evidence="5">The sequence shown here is derived from an EMBL/GenBank/DDBJ whole genome shotgun (WGS) entry which is preliminary data.</text>
</comment>
<feature type="region of interest" description="Disordered" evidence="2">
    <location>
        <begin position="756"/>
        <end position="795"/>
    </location>
</feature>
<feature type="compositionally biased region" description="Polar residues" evidence="2">
    <location>
        <begin position="782"/>
        <end position="794"/>
    </location>
</feature>